<gene>
    <name evidence="4" type="ordered locus">EAE_23335</name>
</gene>
<sequence>MTLKHVIFSSIFTENFLLWSEDGYFDKASIFKPTLHIWSLSIEEQFYIFWPLIITLLVKKKCEVKGILIFILVSFLVNIYDISNHPAAAYYSPLGRSWELMVGSLFSVIYTDIKNKNTNFKGNSALAVSGLVLVILSIFLIPTQKYFPGFSAIPVVLGSALIILYGENTIVSRILSMRKVVYVGLISYPLYLVHWPLMSFSSIIIGHESNKANAICLVISFVLAMLIYVIVEKPISKQKLSISYSLFTVMVVIPISSFMLMGTPSRINQIKLATETEWTFLKNNHKEFGLNEFNNNGTGIYTINGNGSETYLFLGDSHVANIAEYIYGQAHDMKNAPSIILAAGGGCIPVPNVYTDDKRRDSCWDMRKTVLEKIKQGNIQNVVIGGAWYMYFYSKKDYFYADGKGRYSINSREGKDLALDSIMETIKQLTAAGKNVYFIKDAPYIIDVTPGIYKVRLQPILSYNDHENINIKIDKEQVSFISLLAQKAQQAGAKIINIYDKVCKDEKCKLKVDGEYVYADPGHFNPSWLRKNKDVLSDIHL</sequence>
<name>A0A0H3FYF6_KLEAK</name>
<dbReference type="GO" id="GO:0016020">
    <property type="term" value="C:membrane"/>
    <property type="evidence" value="ECO:0007669"/>
    <property type="project" value="TreeGrafter"/>
</dbReference>
<dbReference type="Proteomes" id="UP000008881">
    <property type="component" value="Chromosome"/>
</dbReference>
<evidence type="ECO:0000313" key="4">
    <source>
        <dbReference type="EMBL" id="AEG99566.1"/>
    </source>
</evidence>
<dbReference type="PANTHER" id="PTHR23028">
    <property type="entry name" value="ACETYLTRANSFERASE"/>
    <property type="match status" value="1"/>
</dbReference>
<dbReference type="Pfam" id="PF19040">
    <property type="entry name" value="SGNH"/>
    <property type="match status" value="1"/>
</dbReference>
<feature type="domain" description="Acyltransferase 3" evidence="2">
    <location>
        <begin position="28"/>
        <end position="227"/>
    </location>
</feature>
<dbReference type="GO" id="GO:0009103">
    <property type="term" value="P:lipopolysaccharide biosynthetic process"/>
    <property type="evidence" value="ECO:0007669"/>
    <property type="project" value="TreeGrafter"/>
</dbReference>
<feature type="transmembrane region" description="Helical" evidence="1">
    <location>
        <begin position="125"/>
        <end position="143"/>
    </location>
</feature>
<protein>
    <submittedName>
        <fullName evidence="4">Acyltransferase 3</fullName>
    </submittedName>
</protein>
<dbReference type="PANTHER" id="PTHR23028:SF53">
    <property type="entry name" value="ACYL_TRANSF_3 DOMAIN-CONTAINING PROTEIN"/>
    <property type="match status" value="1"/>
</dbReference>
<dbReference type="AlphaFoldDB" id="A0A0H3FYF6"/>
<proteinExistence type="predicted"/>
<keyword evidence="4" id="KW-0012">Acyltransferase</keyword>
<dbReference type="PATRIC" id="fig|1028307.3.peg.4624"/>
<dbReference type="HOGENOM" id="CLU_005679_10_2_6"/>
<reference evidence="4 5" key="1">
    <citation type="journal article" date="2012" name="J. Bacteriol.">
        <title>Complete genome sequence of Enterobacter aerogenes KCTC 2190.</title>
        <authorList>
            <person name="Shin S.H."/>
            <person name="Kim S."/>
            <person name="Kim J.Y."/>
            <person name="Lee S."/>
            <person name="Um Y."/>
            <person name="Oh M.K."/>
            <person name="Kim Y.R."/>
            <person name="Lee J."/>
            <person name="Yang K.S."/>
        </authorList>
    </citation>
    <scope>NUCLEOTIDE SEQUENCE [LARGE SCALE GENOMIC DNA]</scope>
    <source>
        <strain evidence="4 5">KCTC 2190</strain>
    </source>
</reference>
<feature type="transmembrane region" description="Helical" evidence="1">
    <location>
        <begin position="180"/>
        <end position="206"/>
    </location>
</feature>
<dbReference type="EMBL" id="CP002824">
    <property type="protein sequence ID" value="AEG99566.1"/>
    <property type="molecule type" value="Genomic_DNA"/>
</dbReference>
<feature type="transmembrane region" description="Helical" evidence="1">
    <location>
        <begin position="212"/>
        <end position="231"/>
    </location>
</feature>
<keyword evidence="1" id="KW-1133">Transmembrane helix</keyword>
<evidence type="ECO:0000259" key="2">
    <source>
        <dbReference type="Pfam" id="PF01757"/>
    </source>
</evidence>
<keyword evidence="5" id="KW-1185">Reference proteome</keyword>
<evidence type="ECO:0000259" key="3">
    <source>
        <dbReference type="Pfam" id="PF19040"/>
    </source>
</evidence>
<dbReference type="InterPro" id="IPR050879">
    <property type="entry name" value="Acyltransferase_3"/>
</dbReference>
<dbReference type="eggNOG" id="COG1835">
    <property type="taxonomic scope" value="Bacteria"/>
</dbReference>
<evidence type="ECO:0000313" key="5">
    <source>
        <dbReference type="Proteomes" id="UP000008881"/>
    </source>
</evidence>
<feature type="transmembrane region" description="Helical" evidence="1">
    <location>
        <begin position="64"/>
        <end position="83"/>
    </location>
</feature>
<feature type="transmembrane region" description="Helical" evidence="1">
    <location>
        <begin position="243"/>
        <end position="262"/>
    </location>
</feature>
<dbReference type="GO" id="GO:0016747">
    <property type="term" value="F:acyltransferase activity, transferring groups other than amino-acyl groups"/>
    <property type="evidence" value="ECO:0007669"/>
    <property type="project" value="InterPro"/>
</dbReference>
<dbReference type="KEGG" id="eae:EAE_23335"/>
<dbReference type="Pfam" id="PF01757">
    <property type="entry name" value="Acyl_transf_3"/>
    <property type="match status" value="1"/>
</dbReference>
<organism evidence="4 5">
    <name type="scientific">Klebsiella aerogenes (strain ATCC 13048 / DSM 30053 / CCUG 1429 / JCM 1235 / KCTC 2190 / NBRC 13534 / NCIMB 10102 / NCTC 10006 / CDC 819-56)</name>
    <name type="common">Enterobacter aerogenes</name>
    <dbReference type="NCBI Taxonomy" id="1028307"/>
    <lineage>
        <taxon>Bacteria</taxon>
        <taxon>Pseudomonadati</taxon>
        <taxon>Pseudomonadota</taxon>
        <taxon>Gammaproteobacteria</taxon>
        <taxon>Enterobacterales</taxon>
        <taxon>Enterobacteriaceae</taxon>
        <taxon>Klebsiella/Raoultella group</taxon>
        <taxon>Klebsiella</taxon>
    </lineage>
</organism>
<dbReference type="InterPro" id="IPR002656">
    <property type="entry name" value="Acyl_transf_3_dom"/>
</dbReference>
<keyword evidence="4" id="KW-0808">Transferase</keyword>
<dbReference type="OrthoDB" id="9767863at2"/>
<feature type="domain" description="SGNH" evidence="3">
    <location>
        <begin position="301"/>
        <end position="527"/>
    </location>
</feature>
<feature type="transmembrane region" description="Helical" evidence="1">
    <location>
        <begin position="95"/>
        <end position="113"/>
    </location>
</feature>
<feature type="transmembrane region" description="Helical" evidence="1">
    <location>
        <begin position="149"/>
        <end position="168"/>
    </location>
</feature>
<keyword evidence="1" id="KW-0472">Membrane</keyword>
<dbReference type="InterPro" id="IPR043968">
    <property type="entry name" value="SGNH"/>
</dbReference>
<evidence type="ECO:0000256" key="1">
    <source>
        <dbReference type="SAM" id="Phobius"/>
    </source>
</evidence>
<keyword evidence="1" id="KW-0812">Transmembrane</keyword>
<accession>A0A0H3FYF6</accession>